<feature type="region of interest" description="Disordered" evidence="1">
    <location>
        <begin position="801"/>
        <end position="838"/>
    </location>
</feature>
<reference evidence="4" key="1">
    <citation type="journal article" date="2015" name="Proc. Natl. Acad. Sci. U.S.A.">
        <title>Genome sequence of the Asian Tiger mosquito, Aedes albopictus, reveals insights into its biology, genetics, and evolution.</title>
        <authorList>
            <person name="Chen X.G."/>
            <person name="Jiang X."/>
            <person name="Gu J."/>
            <person name="Xu M."/>
            <person name="Wu Y."/>
            <person name="Deng Y."/>
            <person name="Zhang C."/>
            <person name="Bonizzoni M."/>
            <person name="Dermauw W."/>
            <person name="Vontas J."/>
            <person name="Armbruster P."/>
            <person name="Huang X."/>
            <person name="Yang Y."/>
            <person name="Zhang H."/>
            <person name="He W."/>
            <person name="Peng H."/>
            <person name="Liu Y."/>
            <person name="Wu K."/>
            <person name="Chen J."/>
            <person name="Lirakis M."/>
            <person name="Topalis P."/>
            <person name="Van Leeuwen T."/>
            <person name="Hall A.B."/>
            <person name="Jiang X."/>
            <person name="Thorpe C."/>
            <person name="Mueller R.L."/>
            <person name="Sun C."/>
            <person name="Waterhouse R.M."/>
            <person name="Yan G."/>
            <person name="Tu Z.J."/>
            <person name="Fang X."/>
            <person name="James A.A."/>
        </authorList>
    </citation>
    <scope>NUCLEOTIDE SEQUENCE [LARGE SCALE GENOMIC DNA]</scope>
    <source>
        <strain evidence="4">Foshan</strain>
    </source>
</reference>
<dbReference type="InterPro" id="IPR008042">
    <property type="entry name" value="Retrotrans_Pao"/>
</dbReference>
<organism evidence="3 4">
    <name type="scientific">Aedes albopictus</name>
    <name type="common">Asian tiger mosquito</name>
    <name type="synonym">Stegomyia albopicta</name>
    <dbReference type="NCBI Taxonomy" id="7160"/>
    <lineage>
        <taxon>Eukaryota</taxon>
        <taxon>Metazoa</taxon>
        <taxon>Ecdysozoa</taxon>
        <taxon>Arthropoda</taxon>
        <taxon>Hexapoda</taxon>
        <taxon>Insecta</taxon>
        <taxon>Pterygota</taxon>
        <taxon>Neoptera</taxon>
        <taxon>Endopterygota</taxon>
        <taxon>Diptera</taxon>
        <taxon>Nematocera</taxon>
        <taxon>Culicoidea</taxon>
        <taxon>Culicidae</taxon>
        <taxon>Culicinae</taxon>
        <taxon>Aedini</taxon>
        <taxon>Aedes</taxon>
        <taxon>Stegomyia</taxon>
    </lineage>
</organism>
<dbReference type="InterPro" id="IPR012337">
    <property type="entry name" value="RNaseH-like_sf"/>
</dbReference>
<name>A0ABM1YSX7_AEDAL</name>
<dbReference type="InterPro" id="IPR041588">
    <property type="entry name" value="Integrase_H2C2"/>
</dbReference>
<dbReference type="Gene3D" id="3.30.420.10">
    <property type="entry name" value="Ribonuclease H-like superfamily/Ribonuclease H"/>
    <property type="match status" value="1"/>
</dbReference>
<dbReference type="Pfam" id="PF05380">
    <property type="entry name" value="Peptidase_A17"/>
    <property type="match status" value="1"/>
</dbReference>
<dbReference type="PANTHER" id="PTHR47331">
    <property type="entry name" value="PHD-TYPE DOMAIN-CONTAINING PROTEIN"/>
    <property type="match status" value="1"/>
</dbReference>
<sequence>MWWDTTSDHFTFKVSKRIDELLLSGDRRPTKREVLRTLMMVFDPLGLIGHFLMLLKTLLQEIWRSSIGWDDSINDQHFEKWSTWCAALPGITELQIPRCYRSLTSTSEDNEVQLHTFVDASEAGFAAVAYLRFQEGANIECALLGSKTRVSPLKFLSIPRSELQAAVIGNRLAETVCKSLSIKVSRRFFWTDSKDVLCWLNSDHRRYSQFVAFRVSEILEASDVKEWHWVPSKQNVADEGTKWSNTIDLSTSSRWFNDPEFLRKPTDQWPICRQRIGSTSEELRPHLLLHVKVSESVIDAHRFSDWRKLLRSTAYILRFVCNMKLSAQKKDRTTGPLQHQELCDAENYLHRKAQEAAFADEIAILSRDRNLKNPDKNLPRSSSLFHQCVFLDENNVVRVRGRTQACTFITRDEAQPVFLPRDHSITKLILFDFHKRFNHQNHQTTMNEIRQRYRIPKLKVAYRAIRKECQECANDLASPQPPIMSDLPPQRLAAFTRPFTFMGIDYFGPIIVTVGRRAEKRWGVLATCLTIRAIHLELAHTLTTDSCILAIRNIMARRGTPAVIFSDRGTNFQGASKELKDIMQNIDHERLMEEFTTPNTEWSFIPPASPHMGGAWERLIRSVKSNLRKLQWRRSPTDEVLHSTLVEIENVVNSRPLTDIPIDNDESPVLTPNHFLLGSSNGLKPWVPYSDSPTVLRNSFKQSQAMANEFWRRWLRDYLPVITRRTKWFTKVQPIHVNDVVLIVDPNAPRNSWPLGRIIATRPGPDGQVRSATVQTSHGIYERPAVKLAVLDVGVKDQYASGGPSAHSGGGTVSAPVDLRTPCSSATTSATRGRSTTE</sequence>
<dbReference type="InterPro" id="IPR036397">
    <property type="entry name" value="RNaseH_sf"/>
</dbReference>
<dbReference type="EnsemblMetazoa" id="AALFPA23_011890.R16907">
    <property type="protein sequence ID" value="AALFPA23_011890.P16907"/>
    <property type="gene ID" value="AALFPA23_011890"/>
</dbReference>
<reference evidence="3" key="2">
    <citation type="submission" date="2025-05" db="UniProtKB">
        <authorList>
            <consortium name="EnsemblMetazoa"/>
        </authorList>
    </citation>
    <scope>IDENTIFICATION</scope>
    <source>
        <strain evidence="3">Foshan</strain>
    </source>
</reference>
<evidence type="ECO:0000313" key="3">
    <source>
        <dbReference type="EnsemblMetazoa" id="AALFPA23_011890.P16907"/>
    </source>
</evidence>
<feature type="domain" description="Integrase catalytic" evidence="2">
    <location>
        <begin position="494"/>
        <end position="680"/>
    </location>
</feature>
<evidence type="ECO:0000313" key="4">
    <source>
        <dbReference type="Proteomes" id="UP000069940"/>
    </source>
</evidence>
<evidence type="ECO:0000256" key="1">
    <source>
        <dbReference type="SAM" id="MobiDB-lite"/>
    </source>
</evidence>
<dbReference type="Pfam" id="PF18701">
    <property type="entry name" value="DUF5641"/>
    <property type="match status" value="1"/>
</dbReference>
<protein>
    <recommendedName>
        <fullName evidence="2">Integrase catalytic domain-containing protein</fullName>
    </recommendedName>
</protein>
<evidence type="ECO:0000259" key="2">
    <source>
        <dbReference type="PROSITE" id="PS50994"/>
    </source>
</evidence>
<dbReference type="Proteomes" id="UP000069940">
    <property type="component" value="Unassembled WGS sequence"/>
</dbReference>
<dbReference type="InterPro" id="IPR040676">
    <property type="entry name" value="DUF5641"/>
</dbReference>
<dbReference type="PROSITE" id="PS50994">
    <property type="entry name" value="INTEGRASE"/>
    <property type="match status" value="1"/>
</dbReference>
<proteinExistence type="predicted"/>
<dbReference type="InterPro" id="IPR001584">
    <property type="entry name" value="Integrase_cat-core"/>
</dbReference>
<dbReference type="Pfam" id="PF17921">
    <property type="entry name" value="Integrase_H2C2"/>
    <property type="match status" value="1"/>
</dbReference>
<feature type="compositionally biased region" description="Low complexity" evidence="1">
    <location>
        <begin position="824"/>
        <end position="838"/>
    </location>
</feature>
<keyword evidence="4" id="KW-1185">Reference proteome</keyword>
<dbReference type="SUPFAM" id="SSF53098">
    <property type="entry name" value="Ribonuclease H-like"/>
    <property type="match status" value="1"/>
</dbReference>
<dbReference type="RefSeq" id="XP_062704524.1">
    <property type="nucleotide sequence ID" value="XM_062848540.1"/>
</dbReference>
<dbReference type="GeneID" id="109429850"/>
<accession>A0ABM1YSX7</accession>